<proteinExistence type="predicted"/>
<keyword evidence="2" id="KW-1185">Reference proteome</keyword>
<dbReference type="Proteomes" id="UP000271031">
    <property type="component" value="Unassembled WGS sequence"/>
</dbReference>
<accession>A0A3M8DZ64</accession>
<comment type="caution">
    <text evidence="1">The sequence shown here is derived from an EMBL/GenBank/DDBJ whole genome shotgun (WGS) entry which is preliminary data.</text>
</comment>
<sequence length="311" mass="35875">MIEEEKEFVPYHEEKALREKLNAALKRGDQVDSKIYRESLVSLYVLFGESFKMSDRPDPNSAKRYLEKALRLQSNHPIANYRYAHILYGSGKYIESACFFKRALDGNREQGLSDTQTLIAQIFTVNCGILMAKDAIKEVNYLESSKYASFDSKIIANYADRMLVDSEEMLTQYLYIKVTSTGSEPISEDFFYKEQESKGDCDVLICITQQKRELVYQDRREPLTQTEFFVAHTVLMSNEFIQVKDIYEYLCNGPLGGVIKPESIRKCLSRLVRNPIWNVVVETNARGNYSARRRRVGLQYALLCHSNVVVP</sequence>
<dbReference type="EMBL" id="RHHQ01000003">
    <property type="protein sequence ID" value="RNB92521.1"/>
    <property type="molecule type" value="Genomic_DNA"/>
</dbReference>
<evidence type="ECO:0000313" key="1">
    <source>
        <dbReference type="EMBL" id="RNB92521.1"/>
    </source>
</evidence>
<organism evidence="1 2">
    <name type="scientific">Brevibacillus fluminis</name>
    <dbReference type="NCBI Taxonomy" id="511487"/>
    <lineage>
        <taxon>Bacteria</taxon>
        <taxon>Bacillati</taxon>
        <taxon>Bacillota</taxon>
        <taxon>Bacilli</taxon>
        <taxon>Bacillales</taxon>
        <taxon>Paenibacillaceae</taxon>
        <taxon>Brevibacillus</taxon>
    </lineage>
</organism>
<gene>
    <name evidence="1" type="ORF">EDM56_02165</name>
</gene>
<reference evidence="1 2" key="1">
    <citation type="submission" date="2018-10" db="EMBL/GenBank/DDBJ databases">
        <title>Phylogenomics of Brevibacillus.</title>
        <authorList>
            <person name="Dunlap C."/>
        </authorList>
    </citation>
    <scope>NUCLEOTIDE SEQUENCE [LARGE SCALE GENOMIC DNA]</scope>
    <source>
        <strain evidence="1 2">JCM 15716</strain>
    </source>
</reference>
<dbReference type="OrthoDB" id="2959555at2"/>
<dbReference type="InterPro" id="IPR011990">
    <property type="entry name" value="TPR-like_helical_dom_sf"/>
</dbReference>
<protein>
    <submittedName>
        <fullName evidence="1">Tetratricopeptide repeat protein</fullName>
    </submittedName>
</protein>
<name>A0A3M8DZ64_9BACL</name>
<dbReference type="Gene3D" id="1.25.40.10">
    <property type="entry name" value="Tetratricopeptide repeat domain"/>
    <property type="match status" value="1"/>
</dbReference>
<dbReference type="RefSeq" id="WP_122916226.1">
    <property type="nucleotide sequence ID" value="NZ_RHHQ01000003.1"/>
</dbReference>
<dbReference type="AlphaFoldDB" id="A0A3M8DZ64"/>
<evidence type="ECO:0000313" key="2">
    <source>
        <dbReference type="Proteomes" id="UP000271031"/>
    </source>
</evidence>
<dbReference type="SUPFAM" id="SSF48452">
    <property type="entry name" value="TPR-like"/>
    <property type="match status" value="1"/>
</dbReference>